<dbReference type="EMBL" id="CP053084">
    <property type="protein sequence ID" value="QJR30893.1"/>
    <property type="molecule type" value="Genomic_DNA"/>
</dbReference>
<name>A0ABX6NA05_9BURK</name>
<protein>
    <submittedName>
        <fullName evidence="2">Type II toxin-antitoxin system VapC family toxin</fullName>
    </submittedName>
</protein>
<keyword evidence="3" id="KW-1185">Reference proteome</keyword>
<dbReference type="Proteomes" id="UP000501130">
    <property type="component" value="Chromosome"/>
</dbReference>
<dbReference type="Pfam" id="PF01850">
    <property type="entry name" value="PIN"/>
    <property type="match status" value="1"/>
</dbReference>
<accession>A0ABX6NA05</accession>
<dbReference type="InterPro" id="IPR029060">
    <property type="entry name" value="PIN-like_dom_sf"/>
</dbReference>
<feature type="domain" description="PIN" evidence="1">
    <location>
        <begin position="4"/>
        <end position="125"/>
    </location>
</feature>
<dbReference type="PANTHER" id="PTHR39664:SF2">
    <property type="entry name" value="NUCLEIC ACID-BINDING PROTEIN, CONTAINING PIN DOMAIN-RELATED"/>
    <property type="match status" value="1"/>
</dbReference>
<reference evidence="2 3" key="1">
    <citation type="submission" date="2020-05" db="EMBL/GenBank/DDBJ databases">
        <title>Compete genome of Limnobacter sp. SAORIC-580.</title>
        <authorList>
            <person name="Song J."/>
            <person name="Cho J.-C."/>
        </authorList>
    </citation>
    <scope>NUCLEOTIDE SEQUENCE [LARGE SCALE GENOMIC DNA]</scope>
    <source>
        <strain evidence="2 3">SAORIC-580</strain>
    </source>
</reference>
<proteinExistence type="predicted"/>
<gene>
    <name evidence="2" type="ORF">HKT17_14865</name>
</gene>
<sequence length="130" mass="14261">MIGLDTNVLVRYIAQDDAKQSPIATKLITSLTTENPGFISQVSLVELVWVMQSCYKASKPEVVAILETLLSTRELLVENTEIAIKALKIFETSKADFSDCLIERTANKAGCLHCVSFDTHAIKTAGFKPV</sequence>
<dbReference type="PANTHER" id="PTHR39664">
    <property type="match status" value="1"/>
</dbReference>
<dbReference type="SUPFAM" id="SSF88723">
    <property type="entry name" value="PIN domain-like"/>
    <property type="match status" value="1"/>
</dbReference>
<organism evidence="2 3">
    <name type="scientific">Limnobacter profundi</name>
    <dbReference type="NCBI Taxonomy" id="2732163"/>
    <lineage>
        <taxon>Bacteria</taxon>
        <taxon>Pseudomonadati</taxon>
        <taxon>Pseudomonadota</taxon>
        <taxon>Betaproteobacteria</taxon>
        <taxon>Burkholderiales</taxon>
        <taxon>Burkholderiaceae</taxon>
        <taxon>Limnobacter</taxon>
    </lineage>
</organism>
<dbReference type="CDD" id="cd18683">
    <property type="entry name" value="PIN_VapC-like"/>
    <property type="match status" value="1"/>
</dbReference>
<dbReference type="RefSeq" id="WP_171101137.1">
    <property type="nucleotide sequence ID" value="NZ_CP053084.1"/>
</dbReference>
<evidence type="ECO:0000313" key="3">
    <source>
        <dbReference type="Proteomes" id="UP000501130"/>
    </source>
</evidence>
<dbReference type="Gene3D" id="3.40.50.1010">
    <property type="entry name" value="5'-nuclease"/>
    <property type="match status" value="1"/>
</dbReference>
<evidence type="ECO:0000313" key="2">
    <source>
        <dbReference type="EMBL" id="QJR30893.1"/>
    </source>
</evidence>
<dbReference type="InterPro" id="IPR002716">
    <property type="entry name" value="PIN_dom"/>
</dbReference>
<evidence type="ECO:0000259" key="1">
    <source>
        <dbReference type="Pfam" id="PF01850"/>
    </source>
</evidence>